<evidence type="ECO:0000256" key="3">
    <source>
        <dbReference type="ARBA" id="ARBA00022704"/>
    </source>
</evidence>
<reference evidence="6" key="1">
    <citation type="journal article" date="2023" name="IScience">
        <title>Live-bearing cockroach genome reveals convergent evolutionary mechanisms linked to viviparity in insects and beyond.</title>
        <authorList>
            <person name="Fouks B."/>
            <person name="Harrison M.C."/>
            <person name="Mikhailova A.A."/>
            <person name="Marchal E."/>
            <person name="English S."/>
            <person name="Carruthers M."/>
            <person name="Jennings E.C."/>
            <person name="Chiamaka E.L."/>
            <person name="Frigard R.A."/>
            <person name="Pippel M."/>
            <person name="Attardo G.M."/>
            <person name="Benoit J.B."/>
            <person name="Bornberg-Bauer E."/>
            <person name="Tobe S.S."/>
        </authorList>
    </citation>
    <scope>NUCLEOTIDE SEQUENCE</scope>
    <source>
        <strain evidence="6">Stay&amp;Tobe</strain>
    </source>
</reference>
<comment type="caution">
    <text evidence="6">The sequence shown here is derived from an EMBL/GenBank/DDBJ whole genome shotgun (WGS) entry which is preliminary data.</text>
</comment>
<evidence type="ECO:0000256" key="4">
    <source>
        <dbReference type="SAM" id="SignalP"/>
    </source>
</evidence>
<accession>A0AAD7Z6U5</accession>
<keyword evidence="4" id="KW-0732">Signal</keyword>
<dbReference type="PANTHER" id="PTHR46186">
    <property type="entry name" value="CYSTATIN"/>
    <property type="match status" value="1"/>
</dbReference>
<comment type="similarity">
    <text evidence="1">Belongs to the cystatin family.</text>
</comment>
<reference evidence="6" key="2">
    <citation type="submission" date="2023-05" db="EMBL/GenBank/DDBJ databases">
        <authorList>
            <person name="Fouks B."/>
        </authorList>
    </citation>
    <scope>NUCLEOTIDE SEQUENCE</scope>
    <source>
        <strain evidence="6">Stay&amp;Tobe</strain>
        <tissue evidence="6">Testes</tissue>
    </source>
</reference>
<sequence length="128" mass="14801">MGFTHQALFTVLLVFMLFSGHTYTEECAGCPIPANLSDPMVQKYAQDAVAEIKKETNHMSLYYLEEIINATVQVVAGILYHYELIVLRTDLYEGLILREKDLCNVDVWVKEWEDFENITVNSCERQFN</sequence>
<dbReference type="InterPro" id="IPR000010">
    <property type="entry name" value="Cystatin_dom"/>
</dbReference>
<dbReference type="InterPro" id="IPR046350">
    <property type="entry name" value="Cystatin_sf"/>
</dbReference>
<name>A0AAD7Z6U5_DIPPU</name>
<evidence type="ECO:0000256" key="1">
    <source>
        <dbReference type="ARBA" id="ARBA00009403"/>
    </source>
</evidence>
<dbReference type="Pfam" id="PF00031">
    <property type="entry name" value="Cystatin"/>
    <property type="match status" value="1"/>
</dbReference>
<evidence type="ECO:0000256" key="2">
    <source>
        <dbReference type="ARBA" id="ARBA00022690"/>
    </source>
</evidence>
<dbReference type="GO" id="GO:0004869">
    <property type="term" value="F:cysteine-type endopeptidase inhibitor activity"/>
    <property type="evidence" value="ECO:0007669"/>
    <property type="project" value="UniProtKB-KW"/>
</dbReference>
<dbReference type="EMBL" id="JASPKZ010010055">
    <property type="protein sequence ID" value="KAJ9575270.1"/>
    <property type="molecule type" value="Genomic_DNA"/>
</dbReference>
<keyword evidence="2" id="KW-0646">Protease inhibitor</keyword>
<dbReference type="Gene3D" id="3.10.450.10">
    <property type="match status" value="1"/>
</dbReference>
<keyword evidence="3" id="KW-0789">Thiol protease inhibitor</keyword>
<protein>
    <recommendedName>
        <fullName evidence="5">Cystatin domain-containing protein</fullName>
    </recommendedName>
</protein>
<dbReference type="PANTHER" id="PTHR46186:SF2">
    <property type="entry name" value="CYSTATIN"/>
    <property type="match status" value="1"/>
</dbReference>
<feature type="domain" description="Cystatin" evidence="5">
    <location>
        <begin position="26"/>
        <end position="124"/>
    </location>
</feature>
<dbReference type="SUPFAM" id="SSF54403">
    <property type="entry name" value="Cystatin/monellin"/>
    <property type="match status" value="1"/>
</dbReference>
<dbReference type="GO" id="GO:0005615">
    <property type="term" value="C:extracellular space"/>
    <property type="evidence" value="ECO:0007669"/>
    <property type="project" value="TreeGrafter"/>
</dbReference>
<keyword evidence="7" id="KW-1185">Reference proteome</keyword>
<dbReference type="GO" id="GO:0031982">
    <property type="term" value="C:vesicle"/>
    <property type="evidence" value="ECO:0007669"/>
    <property type="project" value="TreeGrafter"/>
</dbReference>
<gene>
    <name evidence="6" type="ORF">L9F63_025778</name>
</gene>
<dbReference type="AlphaFoldDB" id="A0AAD7Z6U5"/>
<dbReference type="SMART" id="SM00043">
    <property type="entry name" value="CY"/>
    <property type="match status" value="1"/>
</dbReference>
<feature type="chain" id="PRO_5041906365" description="Cystatin domain-containing protein" evidence="4">
    <location>
        <begin position="25"/>
        <end position="128"/>
    </location>
</feature>
<organism evidence="6 7">
    <name type="scientific">Diploptera punctata</name>
    <name type="common">Pacific beetle cockroach</name>
    <dbReference type="NCBI Taxonomy" id="6984"/>
    <lineage>
        <taxon>Eukaryota</taxon>
        <taxon>Metazoa</taxon>
        <taxon>Ecdysozoa</taxon>
        <taxon>Arthropoda</taxon>
        <taxon>Hexapoda</taxon>
        <taxon>Insecta</taxon>
        <taxon>Pterygota</taxon>
        <taxon>Neoptera</taxon>
        <taxon>Polyneoptera</taxon>
        <taxon>Dictyoptera</taxon>
        <taxon>Blattodea</taxon>
        <taxon>Blaberoidea</taxon>
        <taxon>Blaberidae</taxon>
        <taxon>Diplopterinae</taxon>
        <taxon>Diploptera</taxon>
    </lineage>
</organism>
<feature type="signal peptide" evidence="4">
    <location>
        <begin position="1"/>
        <end position="24"/>
    </location>
</feature>
<dbReference type="PROSITE" id="PS00287">
    <property type="entry name" value="CYSTATIN"/>
    <property type="match status" value="1"/>
</dbReference>
<dbReference type="Proteomes" id="UP001233999">
    <property type="component" value="Unassembled WGS sequence"/>
</dbReference>
<dbReference type="InterPro" id="IPR018073">
    <property type="entry name" value="Prot_inh_cystat_CS"/>
</dbReference>
<evidence type="ECO:0000313" key="6">
    <source>
        <dbReference type="EMBL" id="KAJ9575270.1"/>
    </source>
</evidence>
<evidence type="ECO:0000313" key="7">
    <source>
        <dbReference type="Proteomes" id="UP001233999"/>
    </source>
</evidence>
<dbReference type="GO" id="GO:0005737">
    <property type="term" value="C:cytoplasm"/>
    <property type="evidence" value="ECO:0007669"/>
    <property type="project" value="TreeGrafter"/>
</dbReference>
<dbReference type="CDD" id="cd00042">
    <property type="entry name" value="CY"/>
    <property type="match status" value="1"/>
</dbReference>
<proteinExistence type="inferred from homology"/>
<evidence type="ECO:0000259" key="5">
    <source>
        <dbReference type="SMART" id="SM00043"/>
    </source>
</evidence>